<keyword evidence="8 9" id="KW-0413">Isomerase</keyword>
<feature type="domain" description="N-(5'phosphoribosyl) anthranilate isomerase (PRAI)" evidence="10">
    <location>
        <begin position="4"/>
        <end position="202"/>
    </location>
</feature>
<dbReference type="AlphaFoldDB" id="A0A1I0QXM6"/>
<dbReference type="EMBL" id="FOIR01000002">
    <property type="protein sequence ID" value="SEW32573.1"/>
    <property type="molecule type" value="Genomic_DNA"/>
</dbReference>
<comment type="pathway">
    <text evidence="2 9">Amino-acid biosynthesis; L-tryptophan biosynthesis; L-tryptophan from chorismate: step 3/5.</text>
</comment>
<dbReference type="PANTHER" id="PTHR42894">
    <property type="entry name" value="N-(5'-PHOSPHORIBOSYL)ANTHRANILATE ISOMERASE"/>
    <property type="match status" value="1"/>
</dbReference>
<dbReference type="SUPFAM" id="SSF51366">
    <property type="entry name" value="Ribulose-phoshate binding barrel"/>
    <property type="match status" value="1"/>
</dbReference>
<comment type="catalytic activity">
    <reaction evidence="1 9">
        <text>N-(5-phospho-beta-D-ribosyl)anthranilate = 1-(2-carboxyphenylamino)-1-deoxy-D-ribulose 5-phosphate</text>
        <dbReference type="Rhea" id="RHEA:21540"/>
        <dbReference type="ChEBI" id="CHEBI:18277"/>
        <dbReference type="ChEBI" id="CHEBI:58613"/>
        <dbReference type="EC" id="5.3.1.24"/>
    </reaction>
</comment>
<evidence type="ECO:0000256" key="9">
    <source>
        <dbReference type="HAMAP-Rule" id="MF_00135"/>
    </source>
</evidence>
<dbReference type="STRING" id="1267423.SAMN05216290_2881"/>
<evidence type="ECO:0000256" key="8">
    <source>
        <dbReference type="ARBA" id="ARBA00023235"/>
    </source>
</evidence>
<evidence type="ECO:0000313" key="12">
    <source>
        <dbReference type="Proteomes" id="UP000199437"/>
    </source>
</evidence>
<evidence type="ECO:0000256" key="7">
    <source>
        <dbReference type="ARBA" id="ARBA00023141"/>
    </source>
</evidence>
<dbReference type="Pfam" id="PF00697">
    <property type="entry name" value="PRAI"/>
    <property type="match status" value="1"/>
</dbReference>
<dbReference type="HAMAP" id="MF_00135">
    <property type="entry name" value="PRAI"/>
    <property type="match status" value="1"/>
</dbReference>
<evidence type="ECO:0000256" key="3">
    <source>
        <dbReference type="ARBA" id="ARBA00012572"/>
    </source>
</evidence>
<evidence type="ECO:0000256" key="6">
    <source>
        <dbReference type="ARBA" id="ARBA00022822"/>
    </source>
</evidence>
<keyword evidence="6 9" id="KW-0822">Tryptophan biosynthesis</keyword>
<accession>A0A1I0QXM6</accession>
<comment type="similarity">
    <text evidence="9">Belongs to the TrpF family.</text>
</comment>
<gene>
    <name evidence="9" type="primary">trpF</name>
    <name evidence="11" type="ORF">SAMN05216290_2881</name>
</gene>
<evidence type="ECO:0000256" key="2">
    <source>
        <dbReference type="ARBA" id="ARBA00004664"/>
    </source>
</evidence>
<keyword evidence="5 9" id="KW-0028">Amino-acid biosynthesis</keyword>
<evidence type="ECO:0000313" key="11">
    <source>
        <dbReference type="EMBL" id="SEW32573.1"/>
    </source>
</evidence>
<organism evidence="11 12">
    <name type="scientific">Roseivirga pacifica</name>
    <dbReference type="NCBI Taxonomy" id="1267423"/>
    <lineage>
        <taxon>Bacteria</taxon>
        <taxon>Pseudomonadati</taxon>
        <taxon>Bacteroidota</taxon>
        <taxon>Cytophagia</taxon>
        <taxon>Cytophagales</taxon>
        <taxon>Roseivirgaceae</taxon>
        <taxon>Roseivirga</taxon>
    </lineage>
</organism>
<dbReference type="InterPro" id="IPR013785">
    <property type="entry name" value="Aldolase_TIM"/>
</dbReference>
<dbReference type="CDD" id="cd00405">
    <property type="entry name" value="PRAI"/>
    <property type="match status" value="1"/>
</dbReference>
<evidence type="ECO:0000256" key="5">
    <source>
        <dbReference type="ARBA" id="ARBA00022605"/>
    </source>
</evidence>
<dbReference type="GO" id="GO:0000162">
    <property type="term" value="P:L-tryptophan biosynthetic process"/>
    <property type="evidence" value="ECO:0007669"/>
    <property type="project" value="UniProtKB-UniRule"/>
</dbReference>
<proteinExistence type="inferred from homology"/>
<evidence type="ECO:0000256" key="4">
    <source>
        <dbReference type="ARBA" id="ARBA00022272"/>
    </source>
</evidence>
<sequence>MKLKVCGMRDSQNIRELLKLQPDYMGFIFFEKSPRNVGNDLDVQLLLSFPETTQKVGVFVNEPLDSLRAIVRKYKLDYVQLHGDESVEYVGELYADGIKVIKVFSVGNEAFDFSQLKPYKSFVDFFLFDTKGKERGGNGITFDWKVLEAYDQSVPFLLSGGIDLENIEKLDELKGMNLHAIDVNSKFELEPGLKDVERVRELKKAIA</sequence>
<dbReference type="EC" id="5.3.1.24" evidence="3 9"/>
<dbReference type="OrthoDB" id="9786954at2"/>
<dbReference type="PANTHER" id="PTHR42894:SF1">
    <property type="entry name" value="N-(5'-PHOSPHORIBOSYL)ANTHRANILATE ISOMERASE"/>
    <property type="match status" value="1"/>
</dbReference>
<dbReference type="InterPro" id="IPR001240">
    <property type="entry name" value="PRAI_dom"/>
</dbReference>
<keyword evidence="7 9" id="KW-0057">Aromatic amino acid biosynthesis</keyword>
<evidence type="ECO:0000256" key="1">
    <source>
        <dbReference type="ARBA" id="ARBA00001164"/>
    </source>
</evidence>
<keyword evidence="12" id="KW-1185">Reference proteome</keyword>
<dbReference type="GO" id="GO:0004640">
    <property type="term" value="F:phosphoribosylanthranilate isomerase activity"/>
    <property type="evidence" value="ECO:0007669"/>
    <property type="project" value="UniProtKB-UniRule"/>
</dbReference>
<reference evidence="12" key="1">
    <citation type="submission" date="2016-10" db="EMBL/GenBank/DDBJ databases">
        <authorList>
            <person name="Varghese N."/>
            <person name="Submissions S."/>
        </authorList>
    </citation>
    <scope>NUCLEOTIDE SEQUENCE [LARGE SCALE GENOMIC DNA]</scope>
    <source>
        <strain evidence="12">CGMCC 1.12402</strain>
    </source>
</reference>
<dbReference type="InterPro" id="IPR011060">
    <property type="entry name" value="RibuloseP-bd_barrel"/>
</dbReference>
<evidence type="ECO:0000259" key="10">
    <source>
        <dbReference type="Pfam" id="PF00697"/>
    </source>
</evidence>
<protein>
    <recommendedName>
        <fullName evidence="4 9">N-(5'-phosphoribosyl)anthranilate isomerase</fullName>
        <shortName evidence="9">PRAI</shortName>
        <ecNumber evidence="3 9">5.3.1.24</ecNumber>
    </recommendedName>
</protein>
<dbReference type="Proteomes" id="UP000199437">
    <property type="component" value="Unassembled WGS sequence"/>
</dbReference>
<dbReference type="UniPathway" id="UPA00035">
    <property type="reaction ID" value="UER00042"/>
</dbReference>
<dbReference type="GeneID" id="99987566"/>
<dbReference type="Gene3D" id="3.20.20.70">
    <property type="entry name" value="Aldolase class I"/>
    <property type="match status" value="1"/>
</dbReference>
<name>A0A1I0QXM6_9BACT</name>
<dbReference type="InterPro" id="IPR044643">
    <property type="entry name" value="TrpF_fam"/>
</dbReference>
<dbReference type="RefSeq" id="WP_090259271.1">
    <property type="nucleotide sequence ID" value="NZ_FOIR01000002.1"/>
</dbReference>